<feature type="region of interest" description="Disordered" evidence="1">
    <location>
        <begin position="65"/>
        <end position="134"/>
    </location>
</feature>
<proteinExistence type="predicted"/>
<sequence length="134" mass="15049">MIREISALSIACSQAHSERHNGNRRDNKATFDETLLVKYHASARTSSRPAIVLTFNHPWVTKGNNMRASRAAPQLNLKTGSLLEHRNHRTDASVDPATPDRSPNKRLRKASREEVKAVSKSLPKVHFETMENPS</sequence>
<evidence type="ECO:0000313" key="3">
    <source>
        <dbReference type="Proteomes" id="UP000796880"/>
    </source>
</evidence>
<dbReference type="AlphaFoldDB" id="A0A8K0MDX8"/>
<reference evidence="2" key="1">
    <citation type="submission" date="2020-03" db="EMBL/GenBank/DDBJ databases">
        <title>A high-quality chromosome-level genome assembly of a woody plant with both climbing and erect habits, Rhamnella rubrinervis.</title>
        <authorList>
            <person name="Lu Z."/>
            <person name="Yang Y."/>
            <person name="Zhu X."/>
            <person name="Sun Y."/>
        </authorList>
    </citation>
    <scope>NUCLEOTIDE SEQUENCE</scope>
    <source>
        <strain evidence="2">BYM</strain>
        <tissue evidence="2">Leaf</tissue>
    </source>
</reference>
<keyword evidence="3" id="KW-1185">Reference proteome</keyword>
<dbReference type="Proteomes" id="UP000796880">
    <property type="component" value="Unassembled WGS sequence"/>
</dbReference>
<feature type="compositionally biased region" description="Basic and acidic residues" evidence="1">
    <location>
        <begin position="83"/>
        <end position="92"/>
    </location>
</feature>
<comment type="caution">
    <text evidence="2">The sequence shown here is derived from an EMBL/GenBank/DDBJ whole genome shotgun (WGS) entry which is preliminary data.</text>
</comment>
<dbReference type="EMBL" id="VOIH02000006">
    <property type="protein sequence ID" value="KAF3443584.1"/>
    <property type="molecule type" value="Genomic_DNA"/>
</dbReference>
<name>A0A8K0MDX8_9ROSA</name>
<organism evidence="2 3">
    <name type="scientific">Rhamnella rubrinervis</name>
    <dbReference type="NCBI Taxonomy" id="2594499"/>
    <lineage>
        <taxon>Eukaryota</taxon>
        <taxon>Viridiplantae</taxon>
        <taxon>Streptophyta</taxon>
        <taxon>Embryophyta</taxon>
        <taxon>Tracheophyta</taxon>
        <taxon>Spermatophyta</taxon>
        <taxon>Magnoliopsida</taxon>
        <taxon>eudicotyledons</taxon>
        <taxon>Gunneridae</taxon>
        <taxon>Pentapetalae</taxon>
        <taxon>rosids</taxon>
        <taxon>fabids</taxon>
        <taxon>Rosales</taxon>
        <taxon>Rhamnaceae</taxon>
        <taxon>rhamnoid group</taxon>
        <taxon>Rhamneae</taxon>
        <taxon>Rhamnella</taxon>
    </lineage>
</organism>
<evidence type="ECO:0000256" key="1">
    <source>
        <dbReference type="SAM" id="MobiDB-lite"/>
    </source>
</evidence>
<feature type="compositionally biased region" description="Basic and acidic residues" evidence="1">
    <location>
        <begin position="125"/>
        <end position="134"/>
    </location>
</feature>
<gene>
    <name evidence="2" type="ORF">FNV43_RR13272</name>
</gene>
<evidence type="ECO:0000313" key="2">
    <source>
        <dbReference type="EMBL" id="KAF3443584.1"/>
    </source>
</evidence>
<protein>
    <submittedName>
        <fullName evidence="2">Uncharacterized protein</fullName>
    </submittedName>
</protein>
<accession>A0A8K0MDX8</accession>